<accession>A0A9P3LDR6</accession>
<evidence type="ECO:0000313" key="2">
    <source>
        <dbReference type="Proteomes" id="UP000703269"/>
    </source>
</evidence>
<evidence type="ECO:0000313" key="1">
    <source>
        <dbReference type="EMBL" id="GJE90643.1"/>
    </source>
</evidence>
<sequence>MVDTAKLFQALKASLGDLELDKTRWRITRSLDLATAGTLARRVGHQRVSLRHVPKRTGSMCPRRTRRKRQLTLFFDPPTCTFTSMSLFPHPLRLRLRRIHPLP</sequence>
<dbReference type="AlphaFoldDB" id="A0A9P3LDR6"/>
<dbReference type="Proteomes" id="UP000703269">
    <property type="component" value="Unassembled WGS sequence"/>
</dbReference>
<dbReference type="EMBL" id="BPQB01000017">
    <property type="protein sequence ID" value="GJE90643.1"/>
    <property type="molecule type" value="Genomic_DNA"/>
</dbReference>
<organism evidence="1 2">
    <name type="scientific">Phanerochaete sordida</name>
    <dbReference type="NCBI Taxonomy" id="48140"/>
    <lineage>
        <taxon>Eukaryota</taxon>
        <taxon>Fungi</taxon>
        <taxon>Dikarya</taxon>
        <taxon>Basidiomycota</taxon>
        <taxon>Agaricomycotina</taxon>
        <taxon>Agaricomycetes</taxon>
        <taxon>Polyporales</taxon>
        <taxon>Phanerochaetaceae</taxon>
        <taxon>Phanerochaete</taxon>
    </lineage>
</organism>
<gene>
    <name evidence="1" type="ORF">PsYK624_067870</name>
</gene>
<keyword evidence="2" id="KW-1185">Reference proteome</keyword>
<name>A0A9P3LDR6_9APHY</name>
<proteinExistence type="predicted"/>
<protein>
    <submittedName>
        <fullName evidence="1">Uncharacterized protein</fullName>
    </submittedName>
</protein>
<comment type="caution">
    <text evidence="1">The sequence shown here is derived from an EMBL/GenBank/DDBJ whole genome shotgun (WGS) entry which is preliminary data.</text>
</comment>
<reference evidence="1 2" key="1">
    <citation type="submission" date="2021-08" db="EMBL/GenBank/DDBJ databases">
        <title>Draft Genome Sequence of Phanerochaete sordida strain YK-624.</title>
        <authorList>
            <person name="Mori T."/>
            <person name="Dohra H."/>
            <person name="Suzuki T."/>
            <person name="Kawagishi H."/>
            <person name="Hirai H."/>
        </authorList>
    </citation>
    <scope>NUCLEOTIDE SEQUENCE [LARGE SCALE GENOMIC DNA]</scope>
    <source>
        <strain evidence="1 2">YK-624</strain>
    </source>
</reference>